<sequence length="956" mass="106369">MTDLSALTRSSYNLTEDSLIGELSTLRYVFNSRGIPEIIDGNMVLRGEDGDYTINGNNEIVDQILEMSGSQATIFQKIGDEAVRISTNVKDLKGERALGTIVSAPVYDAVINRGETFLGVADVVGTIYLTAYEKILDANNNIIGILFVGITGDALFEAMLPTISSMNFGETGHLHVFDLQGNPLLSQDRTADSPTVASETLEKMLFMKDLARDKPLSIAEPQLDQSFVSWFSYVDELEWILVAHVYPKEFLEPLKRVRSLLFYFLGTLVTLAIAVSFYVGRVVSHRAGELVSVTQQLGSGDLDAAEANIREIARATGTRDEFTFFANALREATHSLKERDGKLQANEKRLQGLVEELRQREIERDLQREKLQQQEREVVIARDKLEAIAAATNAGIFAIGQEGSVSYLSPRFTELFGYETLDLMDGVSWSMIAGNDNTSREALASVFRVSDQRAAEDAELPSNLEVAIKTKSNRLRNVLLTAKFSSETLVVTLSDISEQKVRQDHIQYLSQHDSLTGLPNRMLLGEKLDWHVKQTKRSNDSMCVAFLDLDGFKLINDSHGHEAGDFVLKETAKRLLSVTREIDTVARLGGDEFAIIMSQIKSRGECTVVFRRILETINSPISYAGESLQVSCSIGVAFYAQSETSDGEQLLRQADKSMYDAKIAGKNRYAIFDAEQDLSLQIKHEQLNFIEAALTNQEFELFYQPKVNIRTGVVLGAEALLRWRTPDGQIRDPDSFLPAVHETQLAKQLGAWVLTQALSDLNGLIRQDHTLQISINVFPEQFLDQNFVPSLVRQLDKFPNIKPSMIELEIVETEALNELEEASRVIRACADLGVHCALDDFGTGFSSLSHLKYLPVTTLKIDKSFVTDVLIDPDDAAIVEATMSLAHAFDRKVIAEGVETIEQGLRLLEMGCDIAQGYAIAKPMPLRSFLTWLAGWESPEEWARYTASVDDGKSPR</sequence>
<feature type="domain" description="GGDEF" evidence="12">
    <location>
        <begin position="540"/>
        <end position="674"/>
    </location>
</feature>
<dbReference type="Pfam" id="PF00990">
    <property type="entry name" value="GGDEF"/>
    <property type="match status" value="1"/>
</dbReference>
<feature type="domain" description="PAS" evidence="10">
    <location>
        <begin position="381"/>
        <end position="425"/>
    </location>
</feature>
<dbReference type="InterPro" id="IPR001633">
    <property type="entry name" value="EAL_dom"/>
</dbReference>
<organism evidence="13 14">
    <name type="scientific">Congregibacter variabilis</name>
    <dbReference type="NCBI Taxonomy" id="3081200"/>
    <lineage>
        <taxon>Bacteria</taxon>
        <taxon>Pseudomonadati</taxon>
        <taxon>Pseudomonadota</taxon>
        <taxon>Gammaproteobacteria</taxon>
        <taxon>Cellvibrionales</taxon>
        <taxon>Halieaceae</taxon>
        <taxon>Congregibacter</taxon>
    </lineage>
</organism>
<dbReference type="InterPro" id="IPR029151">
    <property type="entry name" value="Sensor-like_sf"/>
</dbReference>
<evidence type="ECO:0000256" key="9">
    <source>
        <dbReference type="SAM" id="Phobius"/>
    </source>
</evidence>
<evidence type="ECO:0000256" key="2">
    <source>
        <dbReference type="ARBA" id="ARBA00022553"/>
    </source>
</evidence>
<evidence type="ECO:0000259" key="12">
    <source>
        <dbReference type="PROSITE" id="PS50887"/>
    </source>
</evidence>
<dbReference type="NCBIfam" id="TIGR00254">
    <property type="entry name" value="GGDEF"/>
    <property type="match status" value="1"/>
</dbReference>
<dbReference type="SUPFAM" id="SSF103190">
    <property type="entry name" value="Sensory domain-like"/>
    <property type="match status" value="1"/>
</dbReference>
<dbReference type="Pfam" id="PF00563">
    <property type="entry name" value="EAL"/>
    <property type="match status" value="1"/>
</dbReference>
<keyword evidence="9" id="KW-1133">Transmembrane helix</keyword>
<dbReference type="PROSITE" id="PS50112">
    <property type="entry name" value="PAS"/>
    <property type="match status" value="1"/>
</dbReference>
<dbReference type="InterPro" id="IPR000014">
    <property type="entry name" value="PAS"/>
</dbReference>
<gene>
    <name evidence="13" type="ORF">R0135_05805</name>
</gene>
<dbReference type="PANTHER" id="PTHR44757:SF2">
    <property type="entry name" value="BIOFILM ARCHITECTURE MAINTENANCE PROTEIN MBAA"/>
    <property type="match status" value="1"/>
</dbReference>
<evidence type="ECO:0000256" key="6">
    <source>
        <dbReference type="ARBA" id="ARBA00022840"/>
    </source>
</evidence>
<feature type="domain" description="EAL" evidence="11">
    <location>
        <begin position="683"/>
        <end position="937"/>
    </location>
</feature>
<dbReference type="Gene3D" id="3.30.70.270">
    <property type="match status" value="1"/>
</dbReference>
<protein>
    <submittedName>
        <fullName evidence="13">EAL domain-containing protein</fullName>
    </submittedName>
</protein>
<comment type="subcellular location">
    <subcellularLocation>
        <location evidence="1">Membrane</location>
    </subcellularLocation>
</comment>
<keyword evidence="6" id="KW-0067">ATP-binding</keyword>
<dbReference type="InterPro" id="IPR029787">
    <property type="entry name" value="Nucleotide_cyclase"/>
</dbReference>
<feature type="transmembrane region" description="Helical" evidence="9">
    <location>
        <begin position="260"/>
        <end position="279"/>
    </location>
</feature>
<accession>A0ABZ0I772</accession>
<keyword evidence="14" id="KW-1185">Reference proteome</keyword>
<evidence type="ECO:0000256" key="7">
    <source>
        <dbReference type="ARBA" id="ARBA00023012"/>
    </source>
</evidence>
<dbReference type="EMBL" id="CP136864">
    <property type="protein sequence ID" value="WOJ94679.1"/>
    <property type="molecule type" value="Genomic_DNA"/>
</dbReference>
<dbReference type="InterPro" id="IPR052155">
    <property type="entry name" value="Biofilm_reg_signaling"/>
</dbReference>
<keyword evidence="7" id="KW-0902">Two-component regulatory system</keyword>
<dbReference type="Pfam" id="PF17201">
    <property type="entry name" value="Cache_3-Cache_2"/>
    <property type="match status" value="1"/>
</dbReference>
<dbReference type="SMART" id="SM00267">
    <property type="entry name" value="GGDEF"/>
    <property type="match status" value="1"/>
</dbReference>
<dbReference type="InterPro" id="IPR035965">
    <property type="entry name" value="PAS-like_dom_sf"/>
</dbReference>
<dbReference type="InterPro" id="IPR033462">
    <property type="entry name" value="Cache_3-Cache_2"/>
</dbReference>
<keyword evidence="2" id="KW-0597">Phosphoprotein</keyword>
<dbReference type="Gene3D" id="6.10.340.10">
    <property type="match status" value="1"/>
</dbReference>
<evidence type="ECO:0000256" key="8">
    <source>
        <dbReference type="SAM" id="Coils"/>
    </source>
</evidence>
<evidence type="ECO:0000256" key="5">
    <source>
        <dbReference type="ARBA" id="ARBA00022777"/>
    </source>
</evidence>
<evidence type="ECO:0000256" key="4">
    <source>
        <dbReference type="ARBA" id="ARBA00022741"/>
    </source>
</evidence>
<keyword evidence="8" id="KW-0175">Coiled coil</keyword>
<dbReference type="SUPFAM" id="SSF55785">
    <property type="entry name" value="PYP-like sensor domain (PAS domain)"/>
    <property type="match status" value="1"/>
</dbReference>
<dbReference type="Gene3D" id="3.20.20.450">
    <property type="entry name" value="EAL domain"/>
    <property type="match status" value="1"/>
</dbReference>
<dbReference type="Gene3D" id="3.30.450.20">
    <property type="entry name" value="PAS domain"/>
    <property type="match status" value="1"/>
</dbReference>
<dbReference type="InterPro" id="IPR035919">
    <property type="entry name" value="EAL_sf"/>
</dbReference>
<evidence type="ECO:0000313" key="14">
    <source>
        <dbReference type="Proteomes" id="UP001626537"/>
    </source>
</evidence>
<keyword evidence="9" id="KW-0812">Transmembrane</keyword>
<dbReference type="CDD" id="cd01949">
    <property type="entry name" value="GGDEF"/>
    <property type="match status" value="1"/>
</dbReference>
<dbReference type="RefSeq" id="WP_407349316.1">
    <property type="nucleotide sequence ID" value="NZ_CP136864.1"/>
</dbReference>
<dbReference type="Proteomes" id="UP001626537">
    <property type="component" value="Chromosome"/>
</dbReference>
<reference evidence="13 14" key="1">
    <citation type="submission" date="2023-10" db="EMBL/GenBank/DDBJ databases">
        <title>Two novel species belonging to the OM43/NOR5 clade.</title>
        <authorList>
            <person name="Park M."/>
        </authorList>
    </citation>
    <scope>NUCLEOTIDE SEQUENCE [LARGE SCALE GENOMIC DNA]</scope>
    <source>
        <strain evidence="13 14">IMCC43200</strain>
    </source>
</reference>
<evidence type="ECO:0000256" key="1">
    <source>
        <dbReference type="ARBA" id="ARBA00004370"/>
    </source>
</evidence>
<evidence type="ECO:0000313" key="13">
    <source>
        <dbReference type="EMBL" id="WOJ94679.1"/>
    </source>
</evidence>
<evidence type="ECO:0000259" key="11">
    <source>
        <dbReference type="PROSITE" id="PS50883"/>
    </source>
</evidence>
<keyword evidence="3" id="KW-0808">Transferase</keyword>
<dbReference type="PANTHER" id="PTHR44757">
    <property type="entry name" value="DIGUANYLATE CYCLASE DGCP"/>
    <property type="match status" value="1"/>
</dbReference>
<dbReference type="CDD" id="cd01948">
    <property type="entry name" value="EAL"/>
    <property type="match status" value="1"/>
</dbReference>
<evidence type="ECO:0000256" key="3">
    <source>
        <dbReference type="ARBA" id="ARBA00022679"/>
    </source>
</evidence>
<keyword evidence="4" id="KW-0547">Nucleotide-binding</keyword>
<dbReference type="InterPro" id="IPR000160">
    <property type="entry name" value="GGDEF_dom"/>
</dbReference>
<dbReference type="PROSITE" id="PS50887">
    <property type="entry name" value="GGDEF"/>
    <property type="match status" value="1"/>
</dbReference>
<feature type="coiled-coil region" evidence="8">
    <location>
        <begin position="343"/>
        <end position="391"/>
    </location>
</feature>
<proteinExistence type="predicted"/>
<dbReference type="PROSITE" id="PS50883">
    <property type="entry name" value="EAL"/>
    <property type="match status" value="1"/>
</dbReference>
<keyword evidence="5" id="KW-0418">Kinase</keyword>
<name>A0ABZ0I772_9GAMM</name>
<dbReference type="SUPFAM" id="SSF141868">
    <property type="entry name" value="EAL domain-like"/>
    <property type="match status" value="1"/>
</dbReference>
<dbReference type="InterPro" id="IPR043128">
    <property type="entry name" value="Rev_trsase/Diguanyl_cyclase"/>
</dbReference>
<evidence type="ECO:0000259" key="10">
    <source>
        <dbReference type="PROSITE" id="PS50112"/>
    </source>
</evidence>
<dbReference type="SUPFAM" id="SSF55073">
    <property type="entry name" value="Nucleotide cyclase"/>
    <property type="match status" value="1"/>
</dbReference>
<keyword evidence="9" id="KW-0472">Membrane</keyword>
<dbReference type="SMART" id="SM00052">
    <property type="entry name" value="EAL"/>
    <property type="match status" value="1"/>
</dbReference>
<dbReference type="SMART" id="SM00091">
    <property type="entry name" value="PAS"/>
    <property type="match status" value="1"/>
</dbReference>